<feature type="transmembrane region" description="Helical" evidence="1">
    <location>
        <begin position="51"/>
        <end position="72"/>
    </location>
</feature>
<dbReference type="EMBL" id="GISG01068242">
    <property type="protein sequence ID" value="MBA4629087.1"/>
    <property type="molecule type" value="Transcribed_RNA"/>
</dbReference>
<proteinExistence type="predicted"/>
<evidence type="ECO:0000256" key="2">
    <source>
        <dbReference type="SAM" id="SignalP"/>
    </source>
</evidence>
<accession>A0A7C9CYZ2</accession>
<keyword evidence="2" id="KW-0732">Signal</keyword>
<evidence type="ECO:0000256" key="1">
    <source>
        <dbReference type="SAM" id="Phobius"/>
    </source>
</evidence>
<keyword evidence="1" id="KW-0812">Transmembrane</keyword>
<reference evidence="3" key="1">
    <citation type="journal article" date="2013" name="J. Plant Res.">
        <title>Effect of fungi and light on seed germination of three Opuntia species from semiarid lands of central Mexico.</title>
        <authorList>
            <person name="Delgado-Sanchez P."/>
            <person name="Jimenez-Bremont J.F."/>
            <person name="Guerrero-Gonzalez Mde L."/>
            <person name="Flores J."/>
        </authorList>
    </citation>
    <scope>NUCLEOTIDE SEQUENCE</scope>
    <source>
        <tissue evidence="3">Cladode</tissue>
    </source>
</reference>
<keyword evidence="1" id="KW-1133">Transmembrane helix</keyword>
<organism evidence="3">
    <name type="scientific">Opuntia streptacantha</name>
    <name type="common">Prickly pear cactus</name>
    <name type="synonym">Opuntia cardona</name>
    <dbReference type="NCBI Taxonomy" id="393608"/>
    <lineage>
        <taxon>Eukaryota</taxon>
        <taxon>Viridiplantae</taxon>
        <taxon>Streptophyta</taxon>
        <taxon>Embryophyta</taxon>
        <taxon>Tracheophyta</taxon>
        <taxon>Spermatophyta</taxon>
        <taxon>Magnoliopsida</taxon>
        <taxon>eudicotyledons</taxon>
        <taxon>Gunneridae</taxon>
        <taxon>Pentapetalae</taxon>
        <taxon>Caryophyllales</taxon>
        <taxon>Cactineae</taxon>
        <taxon>Cactaceae</taxon>
        <taxon>Opuntioideae</taxon>
        <taxon>Opuntia</taxon>
    </lineage>
</organism>
<protein>
    <submittedName>
        <fullName evidence="3">Uncharacterized protein</fullName>
    </submittedName>
</protein>
<evidence type="ECO:0000313" key="3">
    <source>
        <dbReference type="EMBL" id="MBA4629087.1"/>
    </source>
</evidence>
<feature type="signal peptide" evidence="2">
    <location>
        <begin position="1"/>
        <end position="19"/>
    </location>
</feature>
<sequence length="103" mass="11321">MLLILPFLFFLIVLPFSFSQCSINMDLPCLLDQASSCTLSLSSSLPPLLVFQHPLLALSLYFLTSTMAIVGATKQVGLWLSNYSSPFSGSRFHGNMFTSHNVS</sequence>
<reference evidence="3" key="2">
    <citation type="submission" date="2020-07" db="EMBL/GenBank/DDBJ databases">
        <authorList>
            <person name="Vera ALvarez R."/>
            <person name="Arias-Moreno D.M."/>
            <person name="Jimenez-Jacinto V."/>
            <person name="Jimenez-Bremont J.F."/>
            <person name="Swaminathan K."/>
            <person name="Moose S.P."/>
            <person name="Guerrero-Gonzalez M.L."/>
            <person name="Marino-Ramirez L."/>
            <person name="Landsman D."/>
            <person name="Rodriguez-Kessler M."/>
            <person name="Delgado-Sanchez P."/>
        </authorList>
    </citation>
    <scope>NUCLEOTIDE SEQUENCE</scope>
    <source>
        <tissue evidence="3">Cladode</tissue>
    </source>
</reference>
<keyword evidence="1" id="KW-0472">Membrane</keyword>
<dbReference type="AlphaFoldDB" id="A0A7C9CYZ2"/>
<feature type="chain" id="PRO_5028137927" evidence="2">
    <location>
        <begin position="20"/>
        <end position="103"/>
    </location>
</feature>
<name>A0A7C9CYZ2_OPUST</name>